<feature type="transmembrane region" description="Helical" evidence="9">
    <location>
        <begin position="204"/>
        <end position="226"/>
    </location>
</feature>
<reference evidence="11 12" key="1">
    <citation type="submission" date="2020-08" db="EMBL/GenBank/DDBJ databases">
        <title>Acidobacteriota in marine sediments use diverse sulfur dissimilation pathways.</title>
        <authorList>
            <person name="Wasmund K."/>
        </authorList>
    </citation>
    <scope>NUCLEOTIDE SEQUENCE [LARGE SCALE GENOMIC DNA]</scope>
    <source>
        <strain evidence="11">MAG AM4</strain>
    </source>
</reference>
<dbReference type="AlphaFoldDB" id="A0A8J7CFA0"/>
<feature type="transmembrane region" description="Helical" evidence="9">
    <location>
        <begin position="174"/>
        <end position="192"/>
    </location>
</feature>
<proteinExistence type="predicted"/>
<evidence type="ECO:0000256" key="5">
    <source>
        <dbReference type="ARBA" id="ARBA00022692"/>
    </source>
</evidence>
<feature type="transmembrane region" description="Helical" evidence="9">
    <location>
        <begin position="251"/>
        <end position="269"/>
    </location>
</feature>
<evidence type="ECO:0000256" key="9">
    <source>
        <dbReference type="SAM" id="Phobius"/>
    </source>
</evidence>
<feature type="transmembrane region" description="Helical" evidence="9">
    <location>
        <begin position="99"/>
        <end position="119"/>
    </location>
</feature>
<keyword evidence="5 9" id="KW-0812">Transmembrane</keyword>
<feature type="transmembrane region" description="Helical" evidence="9">
    <location>
        <begin position="149"/>
        <end position="168"/>
    </location>
</feature>
<evidence type="ECO:0000256" key="1">
    <source>
        <dbReference type="ARBA" id="ARBA00004651"/>
    </source>
</evidence>
<dbReference type="EMBL" id="JACXWD010000066">
    <property type="protein sequence ID" value="MBD3869194.1"/>
    <property type="molecule type" value="Genomic_DNA"/>
</dbReference>
<evidence type="ECO:0000259" key="10">
    <source>
        <dbReference type="Pfam" id="PF13231"/>
    </source>
</evidence>
<gene>
    <name evidence="11" type="ORF">IFK94_13815</name>
</gene>
<evidence type="ECO:0000256" key="7">
    <source>
        <dbReference type="ARBA" id="ARBA00023136"/>
    </source>
</evidence>
<keyword evidence="4" id="KW-0808">Transferase</keyword>
<dbReference type="GO" id="GO:0009103">
    <property type="term" value="P:lipopolysaccharide biosynthetic process"/>
    <property type="evidence" value="ECO:0007669"/>
    <property type="project" value="TreeGrafter"/>
</dbReference>
<dbReference type="GO" id="GO:0006493">
    <property type="term" value="P:protein O-linked glycosylation"/>
    <property type="evidence" value="ECO:0007669"/>
    <property type="project" value="InterPro"/>
</dbReference>
<dbReference type="Pfam" id="PF13231">
    <property type="entry name" value="PMT_2"/>
    <property type="match status" value="1"/>
</dbReference>
<organism evidence="11 12">
    <name type="scientific">Candidatus Polarisedimenticola svalbardensis</name>
    <dbReference type="NCBI Taxonomy" id="2886004"/>
    <lineage>
        <taxon>Bacteria</taxon>
        <taxon>Pseudomonadati</taxon>
        <taxon>Acidobacteriota</taxon>
        <taxon>Candidatus Polarisedimenticolia</taxon>
        <taxon>Candidatus Polarisedimenticolales</taxon>
        <taxon>Candidatus Polarisedimenticolaceae</taxon>
        <taxon>Candidatus Polarisedimenticola</taxon>
    </lineage>
</organism>
<dbReference type="GO" id="GO:0000030">
    <property type="term" value="F:mannosyltransferase activity"/>
    <property type="evidence" value="ECO:0007669"/>
    <property type="project" value="InterPro"/>
</dbReference>
<feature type="transmembrane region" description="Helical" evidence="9">
    <location>
        <begin position="289"/>
        <end position="306"/>
    </location>
</feature>
<evidence type="ECO:0000256" key="8">
    <source>
        <dbReference type="SAM" id="MobiDB-lite"/>
    </source>
</evidence>
<keyword evidence="7 9" id="KW-0472">Membrane</keyword>
<evidence type="ECO:0000313" key="11">
    <source>
        <dbReference type="EMBL" id="MBD3869194.1"/>
    </source>
</evidence>
<evidence type="ECO:0000256" key="3">
    <source>
        <dbReference type="ARBA" id="ARBA00022676"/>
    </source>
</evidence>
<dbReference type="PANTHER" id="PTHR33908">
    <property type="entry name" value="MANNOSYLTRANSFERASE YKCB-RELATED"/>
    <property type="match status" value="1"/>
</dbReference>
<feature type="transmembrane region" description="Helical" evidence="9">
    <location>
        <begin position="70"/>
        <end position="87"/>
    </location>
</feature>
<keyword evidence="3" id="KW-0328">Glycosyltransferase</keyword>
<protein>
    <submittedName>
        <fullName evidence="11">Glycosyltransferase family 39 protein</fullName>
    </submittedName>
</protein>
<feature type="transmembrane region" description="Helical" evidence="9">
    <location>
        <begin position="125"/>
        <end position="142"/>
    </location>
</feature>
<feature type="region of interest" description="Disordered" evidence="8">
    <location>
        <begin position="485"/>
        <end position="556"/>
    </location>
</feature>
<evidence type="ECO:0000313" key="12">
    <source>
        <dbReference type="Proteomes" id="UP000648239"/>
    </source>
</evidence>
<accession>A0A8J7CFA0</accession>
<keyword evidence="2" id="KW-1003">Cell membrane</keyword>
<dbReference type="GO" id="GO:0005886">
    <property type="term" value="C:plasma membrane"/>
    <property type="evidence" value="ECO:0007669"/>
    <property type="project" value="UniProtKB-SubCell"/>
</dbReference>
<dbReference type="GO" id="GO:0016763">
    <property type="term" value="F:pentosyltransferase activity"/>
    <property type="evidence" value="ECO:0007669"/>
    <property type="project" value="TreeGrafter"/>
</dbReference>
<sequence length="556" mass="61054">MAVLFLALVFQGSRGLWEPDEGFYANVAEGMVRTGNWWLPRLNGELFLDKPPLLYWGMALGVKFLGLNEWGMRLANAFWFVATALITGRLAQSMWRRPVGPMAAVMYAMTLAPFAAANVVTPDTVLTFCVTATYGGYWLAVSPGSRRRVLAGWFLAGTAAGLGLLAKGPAMCMFATPLAIHLVWTHGIRVLLKWEVQASAGLALLIGAAWYAPICAGIPGATSYILDNQVVGRLVSGHYGRNPDTFGGLRVYLPMLLGGFLPWSAVLFVRLHRWPGTLRQLYFLNRSAVRLLALWIVLPLIVLMISSSRLPLYALPLLPALVLVLAGAAMAPRRAGRILAFCLVWSLALVGLKFAGSVWHDDDDTRRIALHLEDTAVSTETPIMVVDQKKNALPVYGYRNVTWARGWAPPYPYFSPPTDLSTALAVLSTEHPTQFVVFIPEMRRDDLDRELPPGLDRCEGHNGDEFVLYRCPNTPVEQDRLPRYAAGRTAPQPILISRQPGGRPSRDLRQAEPLQGEHGSRPALSLAGRSASGERFGLPHSDPMQSVRVTKLKDGG</sequence>
<feature type="transmembrane region" description="Helical" evidence="9">
    <location>
        <begin position="312"/>
        <end position="331"/>
    </location>
</feature>
<comment type="caution">
    <text evidence="11">The sequence shown here is derived from an EMBL/GenBank/DDBJ whole genome shotgun (WGS) entry which is preliminary data.</text>
</comment>
<dbReference type="GO" id="GO:0010041">
    <property type="term" value="P:response to iron(III) ion"/>
    <property type="evidence" value="ECO:0007669"/>
    <property type="project" value="TreeGrafter"/>
</dbReference>
<dbReference type="InterPro" id="IPR038731">
    <property type="entry name" value="RgtA/B/C-like"/>
</dbReference>
<dbReference type="InterPro" id="IPR050297">
    <property type="entry name" value="LipidA_mod_glycosyltrf_83"/>
</dbReference>
<dbReference type="Proteomes" id="UP000648239">
    <property type="component" value="Unassembled WGS sequence"/>
</dbReference>
<evidence type="ECO:0000256" key="4">
    <source>
        <dbReference type="ARBA" id="ARBA00022679"/>
    </source>
</evidence>
<name>A0A8J7CFA0_9BACT</name>
<comment type="subcellular location">
    <subcellularLocation>
        <location evidence="1">Cell membrane</location>
        <topology evidence="1">Multi-pass membrane protein</topology>
    </subcellularLocation>
</comment>
<dbReference type="PANTHER" id="PTHR33908:SF3">
    <property type="entry name" value="UNDECAPRENYL PHOSPHATE-ALPHA-4-AMINO-4-DEOXY-L-ARABINOSE ARABINOSYL TRANSFERASE"/>
    <property type="match status" value="1"/>
</dbReference>
<evidence type="ECO:0000256" key="6">
    <source>
        <dbReference type="ARBA" id="ARBA00022989"/>
    </source>
</evidence>
<evidence type="ECO:0000256" key="2">
    <source>
        <dbReference type="ARBA" id="ARBA00022475"/>
    </source>
</evidence>
<feature type="transmembrane region" description="Helical" evidence="9">
    <location>
        <begin position="338"/>
        <end position="359"/>
    </location>
</feature>
<feature type="domain" description="Glycosyltransferase RgtA/B/C/D-like" evidence="10">
    <location>
        <begin position="49"/>
        <end position="206"/>
    </location>
</feature>
<keyword evidence="6 9" id="KW-1133">Transmembrane helix</keyword>